<reference evidence="1 2" key="1">
    <citation type="submission" date="2019-11" db="EMBL/GenBank/DDBJ databases">
        <title>Genome analysis of Rhizobacterium cereale a novel genus and species isolated from maize roots in North Spain.</title>
        <authorList>
            <person name="Menendez E."/>
            <person name="Flores-Felix J.D."/>
            <person name="Ramirez-Bahena M.-H."/>
            <person name="Igual J.M."/>
            <person name="Garcia-Fraile P."/>
            <person name="Peix A."/>
            <person name="Velazquez E."/>
        </authorList>
    </citation>
    <scope>NUCLEOTIDE SEQUENCE [LARGE SCALE GENOMIC DNA]</scope>
    <source>
        <strain evidence="1 2">RZME27</strain>
    </source>
</reference>
<dbReference type="RefSeq" id="WP_153356492.1">
    <property type="nucleotide sequence ID" value="NZ_JAYKOO010000005.1"/>
</dbReference>
<dbReference type="Proteomes" id="UP000435138">
    <property type="component" value="Unassembled WGS sequence"/>
</dbReference>
<accession>A0A6A8AAJ5</accession>
<name>A0A6A8AAJ5_9HYPH</name>
<keyword evidence="2" id="KW-1185">Reference proteome</keyword>
<evidence type="ECO:0000313" key="2">
    <source>
        <dbReference type="Proteomes" id="UP000435138"/>
    </source>
</evidence>
<comment type="caution">
    <text evidence="1">The sequence shown here is derived from an EMBL/GenBank/DDBJ whole genome shotgun (WGS) entry which is preliminary data.</text>
</comment>
<gene>
    <name evidence="1" type="ORF">GAO09_20015</name>
</gene>
<protein>
    <submittedName>
        <fullName evidence="1">Uncharacterized protein</fullName>
    </submittedName>
</protein>
<evidence type="ECO:0000313" key="1">
    <source>
        <dbReference type="EMBL" id="MQY48323.1"/>
    </source>
</evidence>
<organism evidence="1 2">
    <name type="scientific">Endobacterium cereale</name>
    <dbReference type="NCBI Taxonomy" id="2663029"/>
    <lineage>
        <taxon>Bacteria</taxon>
        <taxon>Pseudomonadati</taxon>
        <taxon>Pseudomonadota</taxon>
        <taxon>Alphaproteobacteria</taxon>
        <taxon>Hyphomicrobiales</taxon>
        <taxon>Rhizobiaceae</taxon>
        <taxon>Endobacterium</taxon>
    </lineage>
</organism>
<dbReference type="AlphaFoldDB" id="A0A6A8AAJ5"/>
<proteinExistence type="predicted"/>
<dbReference type="EMBL" id="WIXI01000047">
    <property type="protein sequence ID" value="MQY48323.1"/>
    <property type="molecule type" value="Genomic_DNA"/>
</dbReference>
<sequence>MNETDRMDFEQAMGEEFGHCLSPPLPFEDASAHECCEVVWKVLGDEVAPDRLSTLSDDEIAALAAGFGGYFEVDNPTEQQLRAAITQTLARWPVGSL</sequence>